<proteinExistence type="predicted"/>
<organism evidence="2 3">
    <name type="scientific">Methylobacillus methanolivorans</name>
    <dbReference type="NCBI Taxonomy" id="1848927"/>
    <lineage>
        <taxon>Bacteria</taxon>
        <taxon>Pseudomonadati</taxon>
        <taxon>Pseudomonadota</taxon>
        <taxon>Betaproteobacteria</taxon>
        <taxon>Nitrosomonadales</taxon>
        <taxon>Methylophilaceae</taxon>
        <taxon>Methylobacillus</taxon>
    </lineage>
</organism>
<keyword evidence="3" id="KW-1185">Reference proteome</keyword>
<keyword evidence="1" id="KW-1133">Transmembrane helix</keyword>
<dbReference type="EMBL" id="JBIWXY010000002">
    <property type="protein sequence ID" value="MFJ5446884.1"/>
    <property type="molecule type" value="Genomic_DNA"/>
</dbReference>
<evidence type="ECO:0000313" key="2">
    <source>
        <dbReference type="EMBL" id="MFJ5446884.1"/>
    </source>
</evidence>
<keyword evidence="1" id="KW-0472">Membrane</keyword>
<feature type="transmembrane region" description="Helical" evidence="1">
    <location>
        <begin position="15"/>
        <end position="36"/>
    </location>
</feature>
<name>A0ABW8GNL8_9PROT</name>
<accession>A0ABW8GNL8</accession>
<dbReference type="Proteomes" id="UP001617669">
    <property type="component" value="Unassembled WGS sequence"/>
</dbReference>
<keyword evidence="1" id="KW-0812">Transmembrane</keyword>
<comment type="caution">
    <text evidence="2">The sequence shown here is derived from an EMBL/GenBank/DDBJ whole genome shotgun (WGS) entry which is preliminary data.</text>
</comment>
<sequence length="179" mass="19789">MKLTLNHVAAPDQGARFLIGLVLAAALASLCGWQLMQMRTERSSLEQRLQQAQDARKPVQVTAIQPQALSATQKSAIKEANTILGELGRPWPALLNRLEQVAQPEIALLAIRPDAAKGRLRLKGEAKDMPSLLAYMQRLEAVPEMQDVTLDEHEMMEKPQDGGMAHFIRFGITTRWGAS</sequence>
<evidence type="ECO:0000256" key="1">
    <source>
        <dbReference type="SAM" id="Phobius"/>
    </source>
</evidence>
<protein>
    <submittedName>
        <fullName evidence="2">PilN domain-containing protein</fullName>
    </submittedName>
</protein>
<dbReference type="Pfam" id="PF05137">
    <property type="entry name" value="PilN"/>
    <property type="match status" value="1"/>
</dbReference>
<dbReference type="RefSeq" id="WP_400882991.1">
    <property type="nucleotide sequence ID" value="NZ_JBIWXY010000002.1"/>
</dbReference>
<reference evidence="2 3" key="1">
    <citation type="submission" date="2024-11" db="EMBL/GenBank/DDBJ databases">
        <authorList>
            <person name="Kaparullina E.N."/>
            <person name="Delegan Y.A."/>
            <person name="Doronina N.V."/>
        </authorList>
    </citation>
    <scope>NUCLEOTIDE SEQUENCE [LARGE SCALE GENOMIC DNA]</scope>
    <source>
        <strain evidence="2 3">7sh_L</strain>
    </source>
</reference>
<dbReference type="InterPro" id="IPR007813">
    <property type="entry name" value="PilN"/>
</dbReference>
<gene>
    <name evidence="2" type="ORF">ACIKP9_11640</name>
</gene>
<evidence type="ECO:0000313" key="3">
    <source>
        <dbReference type="Proteomes" id="UP001617669"/>
    </source>
</evidence>